<evidence type="ECO:0000313" key="2">
    <source>
        <dbReference type="EMBL" id="CZR66218.1"/>
    </source>
</evidence>
<feature type="compositionally biased region" description="Basic and acidic residues" evidence="1">
    <location>
        <begin position="59"/>
        <end position="74"/>
    </location>
</feature>
<sequence length="117" mass="11897">MASYNNTGVTSGSAGGAVNPSSIGQTINQAPTNTAGSATDSSFPSAGYGSNVDQNFGETGEKKSTMSKIKEKLLPKGPGPTTTEDTSTRDAAAHAHHASHAGNYLRSAQANADLNRE</sequence>
<evidence type="ECO:0000313" key="3">
    <source>
        <dbReference type="Proteomes" id="UP000184330"/>
    </source>
</evidence>
<dbReference type="Proteomes" id="UP000184330">
    <property type="component" value="Unassembled WGS sequence"/>
</dbReference>
<keyword evidence="3" id="KW-1185">Reference proteome</keyword>
<feature type="region of interest" description="Disordered" evidence="1">
    <location>
        <begin position="1"/>
        <end position="117"/>
    </location>
</feature>
<gene>
    <name evidence="2" type="ORF">PAC_16119</name>
</gene>
<organism evidence="2 3">
    <name type="scientific">Phialocephala subalpina</name>
    <dbReference type="NCBI Taxonomy" id="576137"/>
    <lineage>
        <taxon>Eukaryota</taxon>
        <taxon>Fungi</taxon>
        <taxon>Dikarya</taxon>
        <taxon>Ascomycota</taxon>
        <taxon>Pezizomycotina</taxon>
        <taxon>Leotiomycetes</taxon>
        <taxon>Helotiales</taxon>
        <taxon>Mollisiaceae</taxon>
        <taxon>Phialocephala</taxon>
        <taxon>Phialocephala fortinii species complex</taxon>
    </lineage>
</organism>
<accession>A0A1L7XMH2</accession>
<name>A0A1L7XMH2_9HELO</name>
<proteinExistence type="predicted"/>
<dbReference type="OrthoDB" id="10467497at2759"/>
<feature type="compositionally biased region" description="Polar residues" evidence="1">
    <location>
        <begin position="1"/>
        <end position="12"/>
    </location>
</feature>
<dbReference type="AlphaFoldDB" id="A0A1L7XMH2"/>
<reference evidence="2 3" key="1">
    <citation type="submission" date="2016-03" db="EMBL/GenBank/DDBJ databases">
        <authorList>
            <person name="Ploux O."/>
        </authorList>
    </citation>
    <scope>NUCLEOTIDE SEQUENCE [LARGE SCALE GENOMIC DNA]</scope>
    <source>
        <strain evidence="2 3">UAMH 11012</strain>
    </source>
</reference>
<feature type="compositionally biased region" description="Polar residues" evidence="1">
    <location>
        <begin position="106"/>
        <end position="117"/>
    </location>
</feature>
<feature type="compositionally biased region" description="Polar residues" evidence="1">
    <location>
        <begin position="19"/>
        <end position="44"/>
    </location>
</feature>
<evidence type="ECO:0000256" key="1">
    <source>
        <dbReference type="SAM" id="MobiDB-lite"/>
    </source>
</evidence>
<dbReference type="EMBL" id="FJOG01000035">
    <property type="protein sequence ID" value="CZR66218.1"/>
    <property type="molecule type" value="Genomic_DNA"/>
</dbReference>
<protein>
    <submittedName>
        <fullName evidence="2">Uncharacterized protein</fullName>
    </submittedName>
</protein>